<evidence type="ECO:0000256" key="8">
    <source>
        <dbReference type="ARBA" id="ARBA00023264"/>
    </source>
</evidence>
<protein>
    <recommendedName>
        <fullName evidence="13">diacylglycerol cholinephosphotransferase</fullName>
        <ecNumber evidence="13">2.7.8.2</ecNumber>
    </recommendedName>
</protein>
<evidence type="ECO:0000256" key="2">
    <source>
        <dbReference type="ARBA" id="ARBA00010441"/>
    </source>
</evidence>
<dbReference type="PANTHER" id="PTHR10414">
    <property type="entry name" value="ETHANOLAMINEPHOSPHOTRANSFERASE"/>
    <property type="match status" value="1"/>
</dbReference>
<dbReference type="FunFam" id="1.20.120.1760:FF:000002">
    <property type="entry name" value="Choline/ethanolamine phosphotransferase 1"/>
    <property type="match status" value="1"/>
</dbReference>
<dbReference type="InterPro" id="IPR043130">
    <property type="entry name" value="CDP-OH_PTrfase_TM_dom"/>
</dbReference>
<keyword evidence="7" id="KW-0443">Lipid metabolism</keyword>
<keyword evidence="8" id="KW-1208">Phospholipid metabolism</keyword>
<feature type="transmembrane region" description="Helical" evidence="17">
    <location>
        <begin position="183"/>
        <end position="203"/>
    </location>
</feature>
<dbReference type="GO" id="GO:0004307">
    <property type="term" value="F:ethanolaminephosphotransferase activity"/>
    <property type="evidence" value="ECO:0007669"/>
    <property type="project" value="TreeGrafter"/>
</dbReference>
<comment type="catalytic activity">
    <reaction evidence="11">
        <text>1-hexadecanoyl-2-(9Z-octadecenoyl)-sn-glycerol + CDP-choline = 1-hexadecanoyl-2-(9Z-octadecenoyl)-sn-glycero-3-phosphocholine + CMP + H(+)</text>
        <dbReference type="Rhea" id="RHEA:54244"/>
        <dbReference type="ChEBI" id="CHEBI:15378"/>
        <dbReference type="ChEBI" id="CHEBI:58779"/>
        <dbReference type="ChEBI" id="CHEBI:60377"/>
        <dbReference type="ChEBI" id="CHEBI:73001"/>
        <dbReference type="ChEBI" id="CHEBI:75466"/>
    </reaction>
    <physiologicalReaction direction="left-to-right" evidence="11">
        <dbReference type="Rhea" id="RHEA:54245"/>
    </physiologicalReaction>
</comment>
<feature type="region of interest" description="Disordered" evidence="16">
    <location>
        <begin position="376"/>
        <end position="399"/>
    </location>
</feature>
<evidence type="ECO:0000256" key="6">
    <source>
        <dbReference type="ARBA" id="ARBA00023136"/>
    </source>
</evidence>
<comment type="catalytic activity">
    <reaction evidence="14">
        <text>CDP-choline + a 1,2-diacyl-sn-glycerol = a 1,2-diacyl-sn-glycero-3-phosphocholine + CMP + H(+)</text>
        <dbReference type="Rhea" id="RHEA:32939"/>
        <dbReference type="ChEBI" id="CHEBI:15378"/>
        <dbReference type="ChEBI" id="CHEBI:17815"/>
        <dbReference type="ChEBI" id="CHEBI:57643"/>
        <dbReference type="ChEBI" id="CHEBI:58779"/>
        <dbReference type="ChEBI" id="CHEBI:60377"/>
        <dbReference type="EC" id="2.7.8.2"/>
    </reaction>
    <physiologicalReaction direction="left-to-right" evidence="14">
        <dbReference type="Rhea" id="RHEA:32940"/>
    </physiologicalReaction>
</comment>
<comment type="subcellular location">
    <subcellularLocation>
        <location evidence="1">Membrane</location>
        <topology evidence="1">Multi-pass membrane protein</topology>
    </subcellularLocation>
</comment>
<evidence type="ECO:0000256" key="11">
    <source>
        <dbReference type="ARBA" id="ARBA00036890"/>
    </source>
</evidence>
<dbReference type="EC" id="2.7.8.2" evidence="13"/>
<sequence>MLWGQASRPLSSEQLKGIGEHKYSCIGSSVCEKPMQAFWCALVPYIPEWIAPNTLTLTGLIANIVSVFIVLCFSPDAQSNVPSWSLIFAAISVFVYQTLDALDGKQARKTNSSSPLGELFDHGCDAISTVVLQLGLSATIGLGEYPVIMFWQFFTLLTLFYVAHWQCYITGTLEFARVDVTEAQFGAIFAFLVSSVFGVQVWSIRLPLLHLPLKLFPFFLILATSTCHIAKFYSTILTGGVGKSGTTVANTSVLFPIFPFGIVILSSVMVAGRSPSALQSNYPVLFLTAFGFVGVKIIMKLVVTHMSRSEMTCLDSVLFGPFLLHLNQYFNCPIPEVFVLWCCCIWAIADTLRYSAAVSLQLADYLNIYIFRVDKPPSKPPAKPAPVPGAPRTRSQWKR</sequence>
<name>A0A0V0JA68_SCHSO</name>
<dbReference type="GO" id="GO:0005794">
    <property type="term" value="C:Golgi apparatus"/>
    <property type="evidence" value="ECO:0007669"/>
    <property type="project" value="TreeGrafter"/>
</dbReference>
<dbReference type="Pfam" id="PF01066">
    <property type="entry name" value="CDP-OH_P_transf"/>
    <property type="match status" value="1"/>
</dbReference>
<feature type="compositionally biased region" description="Pro residues" evidence="16">
    <location>
        <begin position="378"/>
        <end position="389"/>
    </location>
</feature>
<feature type="transmembrane region" description="Helical" evidence="17">
    <location>
        <begin position="284"/>
        <end position="303"/>
    </location>
</feature>
<dbReference type="AlphaFoldDB" id="A0A0V0JA68"/>
<evidence type="ECO:0000256" key="9">
    <source>
        <dbReference type="ARBA" id="ARBA00036100"/>
    </source>
</evidence>
<comment type="similarity">
    <text evidence="2 15">Belongs to the CDP-alcohol phosphatidyltransferase class-I family.</text>
</comment>
<evidence type="ECO:0000256" key="7">
    <source>
        <dbReference type="ARBA" id="ARBA00023209"/>
    </source>
</evidence>
<feature type="transmembrane region" description="Helical" evidence="17">
    <location>
        <begin position="81"/>
        <end position="99"/>
    </location>
</feature>
<evidence type="ECO:0000256" key="15">
    <source>
        <dbReference type="RuleBase" id="RU003750"/>
    </source>
</evidence>
<feature type="transmembrane region" description="Helical" evidence="17">
    <location>
        <begin position="145"/>
        <end position="163"/>
    </location>
</feature>
<evidence type="ECO:0000256" key="12">
    <source>
        <dbReference type="ARBA" id="ARBA00037890"/>
    </source>
</evidence>
<evidence type="ECO:0000256" key="17">
    <source>
        <dbReference type="SAM" id="Phobius"/>
    </source>
</evidence>
<organism evidence="18">
    <name type="scientific">Schistocephalus solidus</name>
    <name type="common">Tapeworm</name>
    <dbReference type="NCBI Taxonomy" id="70667"/>
    <lineage>
        <taxon>Eukaryota</taxon>
        <taxon>Metazoa</taxon>
        <taxon>Spiralia</taxon>
        <taxon>Lophotrochozoa</taxon>
        <taxon>Platyhelminthes</taxon>
        <taxon>Cestoda</taxon>
        <taxon>Eucestoda</taxon>
        <taxon>Diphyllobothriidea</taxon>
        <taxon>Diphyllobothriidae</taxon>
        <taxon>Schistocephalus</taxon>
    </lineage>
</organism>
<reference evidence="18" key="1">
    <citation type="submission" date="2016-01" db="EMBL/GenBank/DDBJ databases">
        <title>Reference transcriptome for the parasite Schistocephalus solidus: insights into the molecular evolution of parasitism.</title>
        <authorList>
            <person name="Hebert F.O."/>
            <person name="Grambauer S."/>
            <person name="Barber I."/>
            <person name="Landry C.R."/>
            <person name="Aubin-Horth N."/>
        </authorList>
    </citation>
    <scope>NUCLEOTIDE SEQUENCE</scope>
</reference>
<dbReference type="PANTHER" id="PTHR10414:SF37">
    <property type="entry name" value="BB IN A BOXCAR, ISOFORM C"/>
    <property type="match status" value="1"/>
</dbReference>
<feature type="transmembrane region" description="Helical" evidence="17">
    <location>
        <begin position="54"/>
        <end position="74"/>
    </location>
</feature>
<dbReference type="EMBL" id="GEEE01000564">
    <property type="protein sequence ID" value="JAP62661.1"/>
    <property type="molecule type" value="Transcribed_RNA"/>
</dbReference>
<comment type="pathway">
    <text evidence="12">Phospholipid metabolism; phosphatidylcholine biosynthesis; phosphatidylcholine from phosphocholine: step 2/2.</text>
</comment>
<dbReference type="GO" id="GO:0005789">
    <property type="term" value="C:endoplasmic reticulum membrane"/>
    <property type="evidence" value="ECO:0007669"/>
    <property type="project" value="TreeGrafter"/>
</dbReference>
<dbReference type="GO" id="GO:0006646">
    <property type="term" value="P:phosphatidylethanolamine biosynthetic process"/>
    <property type="evidence" value="ECO:0007669"/>
    <property type="project" value="TreeGrafter"/>
</dbReference>
<keyword evidence="7" id="KW-0594">Phospholipid biosynthesis</keyword>
<evidence type="ECO:0000256" key="4">
    <source>
        <dbReference type="ARBA" id="ARBA00022692"/>
    </source>
</evidence>
<dbReference type="PROSITE" id="PS00379">
    <property type="entry name" value="CDP_ALCOHOL_P_TRANSF"/>
    <property type="match status" value="1"/>
</dbReference>
<comment type="catalytic activity">
    <reaction evidence="10">
        <text>1,2-dioctanoyl-sn-glycerol + CDP-choline = 1,2-dioctanoyl-sn-glycero-3-phosphocholine + CMP + H(+)</text>
        <dbReference type="Rhea" id="RHEA:54232"/>
        <dbReference type="ChEBI" id="CHEBI:15378"/>
        <dbReference type="ChEBI" id="CHEBI:58779"/>
        <dbReference type="ChEBI" id="CHEBI:60377"/>
        <dbReference type="ChEBI" id="CHEBI:76979"/>
        <dbReference type="ChEBI" id="CHEBI:78228"/>
    </reaction>
    <physiologicalReaction direction="left-to-right" evidence="10">
        <dbReference type="Rhea" id="RHEA:54233"/>
    </physiologicalReaction>
</comment>
<keyword evidence="6 17" id="KW-0472">Membrane</keyword>
<keyword evidence="5 17" id="KW-1133">Transmembrane helix</keyword>
<dbReference type="PIRSF" id="PIRSF015665">
    <property type="entry name" value="CHOPT"/>
    <property type="match status" value="1"/>
</dbReference>
<evidence type="ECO:0000256" key="5">
    <source>
        <dbReference type="ARBA" id="ARBA00022989"/>
    </source>
</evidence>
<feature type="transmembrane region" description="Helical" evidence="17">
    <location>
        <begin position="253"/>
        <end position="272"/>
    </location>
</feature>
<dbReference type="InterPro" id="IPR048254">
    <property type="entry name" value="CDP_ALCOHOL_P_TRANSF_CS"/>
</dbReference>
<evidence type="ECO:0000256" key="13">
    <source>
        <dbReference type="ARBA" id="ARBA00038987"/>
    </source>
</evidence>
<evidence type="ECO:0000256" key="10">
    <source>
        <dbReference type="ARBA" id="ARBA00036651"/>
    </source>
</evidence>
<comment type="catalytic activity">
    <reaction evidence="9">
        <text>1-hexadecanoyl-2-(4Z,7Z,10Z,13Z,16Z,19Z-docosahexaenoyl)-sn-glycerol + CDP-choline = 1-hexadecanoyl-2-(4Z,7Z,10Z,13Z,16Z,19Z-docosahexaenoyl)-sn-glycero-3-phosphocholine + CMP + H(+)</text>
        <dbReference type="Rhea" id="RHEA:54332"/>
        <dbReference type="ChEBI" id="CHEBI:15378"/>
        <dbReference type="ChEBI" id="CHEBI:58779"/>
        <dbReference type="ChEBI" id="CHEBI:60377"/>
        <dbReference type="ChEBI" id="CHEBI:74963"/>
        <dbReference type="ChEBI" id="CHEBI:82949"/>
    </reaction>
    <physiologicalReaction direction="left-to-right" evidence="9">
        <dbReference type="Rhea" id="RHEA:54333"/>
    </physiologicalReaction>
</comment>
<gene>
    <name evidence="18" type="primary">CHPT1</name>
    <name evidence="18" type="ORF">TR127623</name>
</gene>
<feature type="transmembrane region" description="Helical" evidence="17">
    <location>
        <begin position="215"/>
        <end position="233"/>
    </location>
</feature>
<dbReference type="GO" id="GO:0004142">
    <property type="term" value="F:diacylglycerol cholinephosphotransferase activity"/>
    <property type="evidence" value="ECO:0007669"/>
    <property type="project" value="UniProtKB-EC"/>
</dbReference>
<dbReference type="InterPro" id="IPR000462">
    <property type="entry name" value="CDP-OH_P_trans"/>
</dbReference>
<evidence type="ECO:0000256" key="16">
    <source>
        <dbReference type="SAM" id="MobiDB-lite"/>
    </source>
</evidence>
<proteinExistence type="inferred from homology"/>
<evidence type="ECO:0000256" key="3">
    <source>
        <dbReference type="ARBA" id="ARBA00022679"/>
    </source>
</evidence>
<keyword evidence="4 17" id="KW-0812">Transmembrane</keyword>
<keyword evidence="7" id="KW-0444">Lipid biosynthesis</keyword>
<evidence type="ECO:0000313" key="18">
    <source>
        <dbReference type="EMBL" id="JAP62661.1"/>
    </source>
</evidence>
<dbReference type="Gene3D" id="1.20.120.1760">
    <property type="match status" value="1"/>
</dbReference>
<accession>A0A0V0JA68</accession>
<keyword evidence="3 15" id="KW-0808">Transferase</keyword>
<evidence type="ECO:0000256" key="1">
    <source>
        <dbReference type="ARBA" id="ARBA00004141"/>
    </source>
</evidence>
<evidence type="ECO:0000256" key="14">
    <source>
        <dbReference type="ARBA" id="ARBA00048570"/>
    </source>
</evidence>
<dbReference type="InterPro" id="IPR014472">
    <property type="entry name" value="CHOPT"/>
</dbReference>